<keyword evidence="2" id="KW-0677">Repeat</keyword>
<dbReference type="SUPFAM" id="SSF52540">
    <property type="entry name" value="P-loop containing nucleoside triphosphate hydrolases"/>
    <property type="match status" value="1"/>
</dbReference>
<dbReference type="InterPro" id="IPR003593">
    <property type="entry name" value="AAA+_ATPase"/>
</dbReference>
<dbReference type="GO" id="GO:0006952">
    <property type="term" value="P:defense response"/>
    <property type="evidence" value="ECO:0007669"/>
    <property type="project" value="UniProtKB-KW"/>
</dbReference>
<dbReference type="GO" id="GO:0043531">
    <property type="term" value="F:ADP binding"/>
    <property type="evidence" value="ECO:0007669"/>
    <property type="project" value="InterPro"/>
</dbReference>
<dbReference type="InterPro" id="IPR027417">
    <property type="entry name" value="P-loop_NTPase"/>
</dbReference>
<reference evidence="5" key="1">
    <citation type="submission" date="2015-03" db="EMBL/GenBank/DDBJ databases">
        <title>A transcriptome of Araucaria cunninghamii, an australian fine timber species.</title>
        <authorList>
            <person name="Jing Yi C.J.Y."/>
            <person name="Yin San L.Y.S."/>
            <person name="Abdul Karim S.S."/>
            <person name="Wan Azmi N.N."/>
            <person name="Hercus R.R."/>
            <person name="Croft L.L."/>
        </authorList>
    </citation>
    <scope>NUCLEOTIDE SEQUENCE</scope>
    <source>
        <strain evidence="5">MI0301</strain>
        <tissue evidence="5">Leaf</tissue>
    </source>
</reference>
<dbReference type="PANTHER" id="PTHR36766">
    <property type="entry name" value="PLANT BROAD-SPECTRUM MILDEW RESISTANCE PROTEIN RPW8"/>
    <property type="match status" value="1"/>
</dbReference>
<accession>A0A0D6QZ73</accession>
<dbReference type="FunFam" id="3.40.50.300:FF:001091">
    <property type="entry name" value="Probable disease resistance protein At1g61300"/>
    <property type="match status" value="1"/>
</dbReference>
<dbReference type="InterPro" id="IPR042197">
    <property type="entry name" value="Apaf_helical"/>
</dbReference>
<dbReference type="SUPFAM" id="SSF52058">
    <property type="entry name" value="L domain-like"/>
    <property type="match status" value="1"/>
</dbReference>
<dbReference type="Gene3D" id="3.40.50.300">
    <property type="entry name" value="P-loop containing nucleotide triphosphate hydrolases"/>
    <property type="match status" value="1"/>
</dbReference>
<dbReference type="SMART" id="SM00369">
    <property type="entry name" value="LRR_TYP"/>
    <property type="match status" value="4"/>
</dbReference>
<evidence type="ECO:0000256" key="3">
    <source>
        <dbReference type="ARBA" id="ARBA00022821"/>
    </source>
</evidence>
<dbReference type="PRINTS" id="PR00364">
    <property type="entry name" value="DISEASERSIST"/>
</dbReference>
<evidence type="ECO:0000259" key="4">
    <source>
        <dbReference type="SMART" id="SM00382"/>
    </source>
</evidence>
<evidence type="ECO:0000256" key="1">
    <source>
        <dbReference type="ARBA" id="ARBA00022614"/>
    </source>
</evidence>
<organism evidence="5">
    <name type="scientific">Araucaria cunninghamii</name>
    <name type="common">Hoop pine</name>
    <name type="synonym">Moreton Bay pine</name>
    <dbReference type="NCBI Taxonomy" id="56994"/>
    <lineage>
        <taxon>Eukaryota</taxon>
        <taxon>Viridiplantae</taxon>
        <taxon>Streptophyta</taxon>
        <taxon>Embryophyta</taxon>
        <taxon>Tracheophyta</taxon>
        <taxon>Spermatophyta</taxon>
        <taxon>Pinopsida</taxon>
        <taxon>Pinidae</taxon>
        <taxon>Conifers II</taxon>
        <taxon>Araucariales</taxon>
        <taxon>Araucariaceae</taxon>
        <taxon>Araucaria</taxon>
    </lineage>
</organism>
<dbReference type="Gene3D" id="1.10.8.430">
    <property type="entry name" value="Helical domain of apoptotic protease-activating factors"/>
    <property type="match status" value="1"/>
</dbReference>
<protein>
    <recommendedName>
        <fullName evidence="4">AAA+ ATPase domain-containing protein</fullName>
    </recommendedName>
</protein>
<name>A0A0D6QZ73_ARACU</name>
<keyword evidence="3" id="KW-0611">Plant defense</keyword>
<dbReference type="InterPro" id="IPR055414">
    <property type="entry name" value="LRR_R13L4/SHOC2-like"/>
</dbReference>
<sequence>MDFISGPVNEIIKSLYDPLVQQIKALISLPDDAKNLKGKIDRVESIVLHINDQLQQHGRNPLSLVKDWLHREDELIQFATGALKIYEEIQKRRCCCCCYWCSLGSAISVSNSIRKSLTDIDELLQRKESDFPADGELGEIRKALVQPVDSELVGAFIHEKLSELETWLIKDDNVRVIGVYGMPGVGKTTVLKEINNNEKVTSFFKFVIWVTVSRDFDITALQSRMCERLELTLPTNCSIDEGAAFLHTVLKAKSLLLILDDVWTPFDVAKLGVTPNQSGDAIVKILLSTRSKSLCDKMKADKTIAMKELTEDEGWELFSKGVFGRRNVPVMDSKVEELVRSIAKECKGHPLALKTVAQTVPKKLEAKELEFILNQLKAVNLNFFRTHEELITDLFKPLKYSYDALPTVELKICFLYLAAFREDVEIDAQELIEIWRAEGLINDYGQGRYVVLKTLDDRCLAEIETKEEKGVEICKVKIHDVLRDMAVQIGENDENSIFRVGNSLKSFPNCASTQLRVSVMHNQIRSLPEEFDCSELLSLFLGWNRSLAEVPKRFLDKLSLLKALDLSSTAIKSLPLSIGQLKNLVYLRLSNSQIEVLPKEVCLLTSLQLLDLSFSSLTDLPSGISELKRLRILYLTQCKRLKFVSSRISELTCLEELDMWEASFAFSGQANGAETENRMSSSREASLQDVCCLHGLKRLQVSIKSPIVHGLMGSLGEVRDLGLLWGVGVHQADLPSDMKELGQLERLHLRNCDMSGTPDLFSTYENLKYLKLNCCRRLQTLGGLGLRKLPNLRELEIQECRELNELGGEFGGKGNFPRLSIVKLRKLPSLDGLFGDRVEAGALCSLQSLGIFRCKNLKRLPSGLDSLKSPMEIRGSAEWWNGIEWEEEEMKNRLQSKYVEVIDN</sequence>
<dbReference type="Gene3D" id="3.80.10.10">
    <property type="entry name" value="Ribonuclease Inhibitor"/>
    <property type="match status" value="2"/>
</dbReference>
<proteinExistence type="predicted"/>
<dbReference type="PANTHER" id="PTHR36766:SF64">
    <property type="entry name" value="OS12G0206100 PROTEIN"/>
    <property type="match status" value="1"/>
</dbReference>
<evidence type="ECO:0000313" key="5">
    <source>
        <dbReference type="EMBL" id="JAG95328.1"/>
    </source>
</evidence>
<dbReference type="Gene3D" id="1.10.10.10">
    <property type="entry name" value="Winged helix-like DNA-binding domain superfamily/Winged helix DNA-binding domain"/>
    <property type="match status" value="1"/>
</dbReference>
<dbReference type="InterPro" id="IPR036388">
    <property type="entry name" value="WH-like_DNA-bd_sf"/>
</dbReference>
<dbReference type="SMART" id="SM00382">
    <property type="entry name" value="AAA"/>
    <property type="match status" value="1"/>
</dbReference>
<dbReference type="InterPro" id="IPR032675">
    <property type="entry name" value="LRR_dom_sf"/>
</dbReference>
<dbReference type="AlphaFoldDB" id="A0A0D6QZ73"/>
<dbReference type="EMBL" id="GCKF01040868">
    <property type="protein sequence ID" value="JAG95328.1"/>
    <property type="molecule type" value="Transcribed_RNA"/>
</dbReference>
<dbReference type="Pfam" id="PF23598">
    <property type="entry name" value="LRR_14"/>
    <property type="match status" value="1"/>
</dbReference>
<dbReference type="InterPro" id="IPR002182">
    <property type="entry name" value="NB-ARC"/>
</dbReference>
<dbReference type="Pfam" id="PF00931">
    <property type="entry name" value="NB-ARC"/>
    <property type="match status" value="1"/>
</dbReference>
<dbReference type="InterPro" id="IPR003591">
    <property type="entry name" value="Leu-rich_rpt_typical-subtyp"/>
</dbReference>
<keyword evidence="1" id="KW-0433">Leucine-rich repeat</keyword>
<feature type="domain" description="AAA+ ATPase" evidence="4">
    <location>
        <begin position="173"/>
        <end position="310"/>
    </location>
</feature>
<evidence type="ECO:0000256" key="2">
    <source>
        <dbReference type="ARBA" id="ARBA00022737"/>
    </source>
</evidence>